<dbReference type="EMBL" id="CANHGI010000003">
    <property type="protein sequence ID" value="CAI5445617.1"/>
    <property type="molecule type" value="Genomic_DNA"/>
</dbReference>
<proteinExistence type="predicted"/>
<evidence type="ECO:0000313" key="2">
    <source>
        <dbReference type="Proteomes" id="UP001152747"/>
    </source>
</evidence>
<dbReference type="AlphaFoldDB" id="A0A9P1ILU8"/>
<organism evidence="1 2">
    <name type="scientific">Caenorhabditis angaria</name>
    <dbReference type="NCBI Taxonomy" id="860376"/>
    <lineage>
        <taxon>Eukaryota</taxon>
        <taxon>Metazoa</taxon>
        <taxon>Ecdysozoa</taxon>
        <taxon>Nematoda</taxon>
        <taxon>Chromadorea</taxon>
        <taxon>Rhabditida</taxon>
        <taxon>Rhabditina</taxon>
        <taxon>Rhabditomorpha</taxon>
        <taxon>Rhabditoidea</taxon>
        <taxon>Rhabditidae</taxon>
        <taxon>Peloderinae</taxon>
        <taxon>Caenorhabditis</taxon>
    </lineage>
</organism>
<gene>
    <name evidence="1" type="ORF">CAMP_LOCUS8254</name>
</gene>
<keyword evidence="2" id="KW-1185">Reference proteome</keyword>
<comment type="caution">
    <text evidence="1">The sequence shown here is derived from an EMBL/GenBank/DDBJ whole genome shotgun (WGS) entry which is preliminary data.</text>
</comment>
<dbReference type="Proteomes" id="UP001152747">
    <property type="component" value="Unassembled WGS sequence"/>
</dbReference>
<name>A0A9P1ILU8_9PELO</name>
<accession>A0A9P1ILU8</accession>
<reference evidence="1" key="1">
    <citation type="submission" date="2022-11" db="EMBL/GenBank/DDBJ databases">
        <authorList>
            <person name="Kikuchi T."/>
        </authorList>
    </citation>
    <scope>NUCLEOTIDE SEQUENCE</scope>
    <source>
        <strain evidence="1">PS1010</strain>
    </source>
</reference>
<sequence length="199" mass="24307">MIEKRSKILQDLQSELYLKQIQNRNFKKNELLARENEMFIVFNIIRKIENILPMNNEKPEDFIEKFLETRLEIFEVGNSHSDSKIDRLTSKRKLYDVSLDNTRKNYFEYFFLENEILETEIWMEEEIKYEKNLDKSLELVQENRRSLQKRFESLKLPDFADKSTHNIYYLMKCLNLRFSTNMPHRNLIYDSVKNIVLQF</sequence>
<protein>
    <submittedName>
        <fullName evidence="1">Uncharacterized protein</fullName>
    </submittedName>
</protein>
<evidence type="ECO:0000313" key="1">
    <source>
        <dbReference type="EMBL" id="CAI5445617.1"/>
    </source>
</evidence>